<evidence type="ECO:0000256" key="7">
    <source>
        <dbReference type="RuleBase" id="RU004504"/>
    </source>
</evidence>
<accession>A0A1G2BKE7</accession>
<dbReference type="PROSITE" id="PS00595">
    <property type="entry name" value="AA_TRANSFER_CLASS_5"/>
    <property type="match status" value="1"/>
</dbReference>
<dbReference type="InterPro" id="IPR015424">
    <property type="entry name" value="PyrdxlP-dep_Trfase"/>
</dbReference>
<evidence type="ECO:0000256" key="2">
    <source>
        <dbReference type="ARBA" id="ARBA00010447"/>
    </source>
</evidence>
<evidence type="ECO:0000259" key="10">
    <source>
        <dbReference type="Pfam" id="PF00266"/>
    </source>
</evidence>
<comment type="catalytic activity">
    <reaction evidence="6 8">
        <text>(sulfur carrier)-H + L-cysteine = (sulfur carrier)-SH + L-alanine</text>
        <dbReference type="Rhea" id="RHEA:43892"/>
        <dbReference type="Rhea" id="RHEA-COMP:14737"/>
        <dbReference type="Rhea" id="RHEA-COMP:14739"/>
        <dbReference type="ChEBI" id="CHEBI:29917"/>
        <dbReference type="ChEBI" id="CHEBI:35235"/>
        <dbReference type="ChEBI" id="CHEBI:57972"/>
        <dbReference type="ChEBI" id="CHEBI:64428"/>
        <dbReference type="EC" id="2.8.1.7"/>
    </reaction>
</comment>
<feature type="compositionally biased region" description="Polar residues" evidence="9">
    <location>
        <begin position="1"/>
        <end position="17"/>
    </location>
</feature>
<dbReference type="EMBL" id="MHKK01000030">
    <property type="protein sequence ID" value="OGY89565.1"/>
    <property type="molecule type" value="Genomic_DNA"/>
</dbReference>
<dbReference type="NCBIfam" id="TIGR01979">
    <property type="entry name" value="sufS"/>
    <property type="match status" value="1"/>
</dbReference>
<evidence type="ECO:0000256" key="4">
    <source>
        <dbReference type="ARBA" id="ARBA00022679"/>
    </source>
</evidence>
<dbReference type="PANTHER" id="PTHR43586:SF8">
    <property type="entry name" value="CYSTEINE DESULFURASE 1, CHLOROPLASTIC"/>
    <property type="match status" value="1"/>
</dbReference>
<keyword evidence="5 8" id="KW-0663">Pyridoxal phosphate</keyword>
<gene>
    <name evidence="11" type="ORF">A2677_03870</name>
</gene>
<protein>
    <recommendedName>
        <fullName evidence="3 8">Cysteine desulfurase</fullName>
        <ecNumber evidence="3 8">2.8.1.7</ecNumber>
    </recommendedName>
</protein>
<dbReference type="CDD" id="cd06453">
    <property type="entry name" value="SufS_like"/>
    <property type="match status" value="1"/>
</dbReference>
<dbReference type="InterPro" id="IPR020578">
    <property type="entry name" value="Aminotrans_V_PyrdxlP_BS"/>
</dbReference>
<dbReference type="GO" id="GO:0006534">
    <property type="term" value="P:cysteine metabolic process"/>
    <property type="evidence" value="ECO:0007669"/>
    <property type="project" value="UniProtKB-UniRule"/>
</dbReference>
<dbReference type="PIRSF" id="PIRSF005572">
    <property type="entry name" value="NifS"/>
    <property type="match status" value="1"/>
</dbReference>
<dbReference type="SUPFAM" id="SSF53383">
    <property type="entry name" value="PLP-dependent transferases"/>
    <property type="match status" value="1"/>
</dbReference>
<dbReference type="Gene3D" id="3.40.640.10">
    <property type="entry name" value="Type I PLP-dependent aspartate aminotransferase-like (Major domain)"/>
    <property type="match status" value="1"/>
</dbReference>
<dbReference type="InterPro" id="IPR015421">
    <property type="entry name" value="PyrdxlP-dep_Trfase_major"/>
</dbReference>
<evidence type="ECO:0000256" key="8">
    <source>
        <dbReference type="RuleBase" id="RU004506"/>
    </source>
</evidence>
<comment type="caution">
    <text evidence="11">The sequence shown here is derived from an EMBL/GenBank/DDBJ whole genome shotgun (WGS) entry which is preliminary data.</text>
</comment>
<dbReference type="Gene3D" id="3.90.1150.10">
    <property type="entry name" value="Aspartate Aminotransferase, domain 1"/>
    <property type="match status" value="1"/>
</dbReference>
<dbReference type="AlphaFoldDB" id="A0A1G2BKE7"/>
<keyword evidence="4 8" id="KW-0808">Transferase</keyword>
<evidence type="ECO:0000256" key="3">
    <source>
        <dbReference type="ARBA" id="ARBA00012239"/>
    </source>
</evidence>
<feature type="region of interest" description="Disordered" evidence="9">
    <location>
        <begin position="1"/>
        <end position="23"/>
    </location>
</feature>
<proteinExistence type="inferred from homology"/>
<dbReference type="PANTHER" id="PTHR43586">
    <property type="entry name" value="CYSTEINE DESULFURASE"/>
    <property type="match status" value="1"/>
</dbReference>
<dbReference type="Pfam" id="PF00266">
    <property type="entry name" value="Aminotran_5"/>
    <property type="match status" value="1"/>
</dbReference>
<evidence type="ECO:0000256" key="1">
    <source>
        <dbReference type="ARBA" id="ARBA00001933"/>
    </source>
</evidence>
<dbReference type="EC" id="2.8.1.7" evidence="3 8"/>
<dbReference type="GO" id="GO:0030170">
    <property type="term" value="F:pyridoxal phosphate binding"/>
    <property type="evidence" value="ECO:0007669"/>
    <property type="project" value="UniProtKB-UniRule"/>
</dbReference>
<comment type="cofactor">
    <cofactor evidence="1 7">
        <name>pyridoxal 5'-phosphate</name>
        <dbReference type="ChEBI" id="CHEBI:597326"/>
    </cofactor>
</comment>
<dbReference type="Proteomes" id="UP000177817">
    <property type="component" value="Unassembled WGS sequence"/>
</dbReference>
<evidence type="ECO:0000313" key="11">
    <source>
        <dbReference type="EMBL" id="OGY89565.1"/>
    </source>
</evidence>
<name>A0A1G2BKE7_9BACT</name>
<evidence type="ECO:0000256" key="5">
    <source>
        <dbReference type="ARBA" id="ARBA00022898"/>
    </source>
</evidence>
<dbReference type="InterPro" id="IPR015422">
    <property type="entry name" value="PyrdxlP-dep_Trfase_small"/>
</dbReference>
<sequence length="417" mass="45341">MATQKKNNSRASTSNGANPYRKDFPIFKTRMNGKPLVYLDSAATSQKPQMVLDAIFDFYTTYNANIHRGIHTLSQKATDAVEEARESVAKLIGAKEAGVVVFTSGTTMSINHVAYAWAERRMAPGDEIILSISEHHGNLVPWLELKKRKRVKLSFVPLLKNFELDYAALEKMVSKKTKLISLVHISNVIGVANDVPRIVRIAKRVGARVLIDAAQSIARETITVADWGIDFLAFSGHKMYGPTGIGALYIKNDLADSMGPFMSGGGAILEVTQTSVTYLKPPHGFEGGTPHIAGMIGLGAAARYILKKGIAAIKKNELAVSRYAYTEISKIPGLTMYGPPKTHGVLAFAIKGLHPHDIAEILNRAGVAIRAGNHCAMPLHRHLGVSATARITLGCYNTREDIDVAVKAIKNAQRMFA</sequence>
<organism evidence="11 12">
    <name type="scientific">Candidatus Komeilibacteria bacterium RIFCSPHIGHO2_01_FULL_52_14</name>
    <dbReference type="NCBI Taxonomy" id="1798549"/>
    <lineage>
        <taxon>Bacteria</taxon>
        <taxon>Candidatus Komeiliibacteriota</taxon>
    </lineage>
</organism>
<dbReference type="InterPro" id="IPR016454">
    <property type="entry name" value="Cysteine_dSase"/>
</dbReference>
<evidence type="ECO:0000313" key="12">
    <source>
        <dbReference type="Proteomes" id="UP000177817"/>
    </source>
</evidence>
<evidence type="ECO:0000256" key="9">
    <source>
        <dbReference type="SAM" id="MobiDB-lite"/>
    </source>
</evidence>
<evidence type="ECO:0000256" key="6">
    <source>
        <dbReference type="ARBA" id="ARBA00050776"/>
    </source>
</evidence>
<dbReference type="InterPro" id="IPR000192">
    <property type="entry name" value="Aminotrans_V_dom"/>
</dbReference>
<reference evidence="11 12" key="1">
    <citation type="journal article" date="2016" name="Nat. Commun.">
        <title>Thousands of microbial genomes shed light on interconnected biogeochemical processes in an aquifer system.</title>
        <authorList>
            <person name="Anantharaman K."/>
            <person name="Brown C.T."/>
            <person name="Hug L.A."/>
            <person name="Sharon I."/>
            <person name="Castelle C.J."/>
            <person name="Probst A.J."/>
            <person name="Thomas B.C."/>
            <person name="Singh A."/>
            <person name="Wilkins M.J."/>
            <person name="Karaoz U."/>
            <person name="Brodie E.L."/>
            <person name="Williams K.H."/>
            <person name="Hubbard S.S."/>
            <person name="Banfield J.F."/>
        </authorList>
    </citation>
    <scope>NUCLEOTIDE SEQUENCE [LARGE SCALE GENOMIC DNA]</scope>
</reference>
<dbReference type="GO" id="GO:0031071">
    <property type="term" value="F:cysteine desulfurase activity"/>
    <property type="evidence" value="ECO:0007669"/>
    <property type="project" value="UniProtKB-UniRule"/>
</dbReference>
<comment type="similarity">
    <text evidence="2 8">Belongs to the class-V pyridoxal-phosphate-dependent aminotransferase family. Csd subfamily.</text>
</comment>
<feature type="domain" description="Aminotransferase class V" evidence="10">
    <location>
        <begin position="37"/>
        <end position="403"/>
    </location>
</feature>
<comment type="function">
    <text evidence="8">Catalyzes the removal of elemental sulfur and selenium atoms from L-cysteine, L-cystine, L-selenocysteine, and L-selenocystine to produce L-alanine.</text>
</comment>
<dbReference type="InterPro" id="IPR010970">
    <property type="entry name" value="Cys_dSase_SufS"/>
</dbReference>